<evidence type="ECO:0000256" key="5">
    <source>
        <dbReference type="SAM" id="MobiDB-lite"/>
    </source>
</evidence>
<dbReference type="AlphaFoldDB" id="A0A8H4TZI4"/>
<dbReference type="GO" id="GO:0005634">
    <property type="term" value="C:nucleus"/>
    <property type="evidence" value="ECO:0007669"/>
    <property type="project" value="TreeGrafter"/>
</dbReference>
<keyword evidence="4" id="KW-0539">Nucleus</keyword>
<organism evidence="7 8">
    <name type="scientific">Fusarium sarcochroum</name>
    <dbReference type="NCBI Taxonomy" id="1208366"/>
    <lineage>
        <taxon>Eukaryota</taxon>
        <taxon>Fungi</taxon>
        <taxon>Dikarya</taxon>
        <taxon>Ascomycota</taxon>
        <taxon>Pezizomycotina</taxon>
        <taxon>Sordariomycetes</taxon>
        <taxon>Hypocreomycetidae</taxon>
        <taxon>Hypocreales</taxon>
        <taxon>Nectriaceae</taxon>
        <taxon>Fusarium</taxon>
        <taxon>Fusarium lateritium species complex</taxon>
    </lineage>
</organism>
<evidence type="ECO:0000256" key="3">
    <source>
        <dbReference type="ARBA" id="ARBA00023163"/>
    </source>
</evidence>
<dbReference type="GO" id="GO:0000981">
    <property type="term" value="F:DNA-binding transcription factor activity, RNA polymerase II-specific"/>
    <property type="evidence" value="ECO:0007669"/>
    <property type="project" value="TreeGrafter"/>
</dbReference>
<keyword evidence="1" id="KW-0805">Transcription regulation</keyword>
<keyword evidence="3" id="KW-0804">Transcription</keyword>
<dbReference type="OrthoDB" id="3364175at2759"/>
<dbReference type="PANTHER" id="PTHR47424:SF3">
    <property type="entry name" value="REGULATORY PROTEIN GAL4"/>
    <property type="match status" value="1"/>
</dbReference>
<evidence type="ECO:0000256" key="4">
    <source>
        <dbReference type="ARBA" id="ARBA00023242"/>
    </source>
</evidence>
<dbReference type="InterPro" id="IPR007219">
    <property type="entry name" value="XnlR_reg_dom"/>
</dbReference>
<dbReference type="EMBL" id="JABEXW010000259">
    <property type="protein sequence ID" value="KAF4966986.1"/>
    <property type="molecule type" value="Genomic_DNA"/>
</dbReference>
<dbReference type="GO" id="GO:0008270">
    <property type="term" value="F:zinc ion binding"/>
    <property type="evidence" value="ECO:0007669"/>
    <property type="project" value="InterPro"/>
</dbReference>
<protein>
    <recommendedName>
        <fullName evidence="6">Xylanolytic transcriptional activator regulatory domain-containing protein</fullName>
    </recommendedName>
</protein>
<dbReference type="Pfam" id="PF04082">
    <property type="entry name" value="Fungal_trans"/>
    <property type="match status" value="1"/>
</dbReference>
<accession>A0A8H4TZI4</accession>
<reference evidence="7" key="2">
    <citation type="submission" date="2020-05" db="EMBL/GenBank/DDBJ databases">
        <authorList>
            <person name="Kim H.-S."/>
            <person name="Proctor R.H."/>
            <person name="Brown D.W."/>
        </authorList>
    </citation>
    <scope>NUCLEOTIDE SEQUENCE</scope>
    <source>
        <strain evidence="7">NRRL 20472</strain>
    </source>
</reference>
<evidence type="ECO:0000256" key="1">
    <source>
        <dbReference type="ARBA" id="ARBA00023015"/>
    </source>
</evidence>
<reference evidence="7" key="1">
    <citation type="journal article" date="2020" name="BMC Genomics">
        <title>Correction to: Identification and distribution of gene clusters required for synthesis of sphingolipid metabolism inhibitors in diverse species of the filamentous fungus Fusarium.</title>
        <authorList>
            <person name="Kim H.S."/>
            <person name="Lohmar J.M."/>
            <person name="Busman M."/>
            <person name="Brown D.W."/>
            <person name="Naumann T.A."/>
            <person name="Divon H.H."/>
            <person name="Lysoe E."/>
            <person name="Uhlig S."/>
            <person name="Proctor R.H."/>
        </authorList>
    </citation>
    <scope>NUCLEOTIDE SEQUENCE</scope>
    <source>
        <strain evidence="7">NRRL 20472</strain>
    </source>
</reference>
<keyword evidence="8" id="KW-1185">Reference proteome</keyword>
<evidence type="ECO:0000256" key="2">
    <source>
        <dbReference type="ARBA" id="ARBA00023125"/>
    </source>
</evidence>
<dbReference type="Proteomes" id="UP000622797">
    <property type="component" value="Unassembled WGS sequence"/>
</dbReference>
<sequence>MRPKRARMHLFSTGHIGRYPQHRHGQSGLPAWVGKSPRTTRKGCFNTWPLQNIKGLGNSGSEAGQAAHISGPSCSVRGNALLLLNTLHGPGTVRAQSMETDSECRGRPLHLTTDELYATPNNATEILDRYFTTRHPLTPLFHAPSARSVFGEALRCSAEDRRRQPLTFALINMIFALCTSHWVVDDEANPRTARRHYEIAMALLQPSLLRDWRLEHVQALLLATRYLQTTSCGDECWNVLGLAVRIAYGLRLHKNPPESDTPPVRETKRRVWYAAYILDMHWSMIYQRPSATRSADFSVSMPEDLDDECIQDDGILYPMPKRPSIMSFCIEMIKLCRVIEKVLVRLSDDMEMTRDTAERVMALDDEYQKWYRNIPLHLVLENHNPKEPQWILALRGNMVRILIHRPSIGEAMNQSQKDHLGHISLASQTLQMSQKICLDASMESVDVVALRYEQTKQSIGLNWFNIYYLFNAVIVLVSHVVHNQTSPELTKVEKALGMIKEMLTNHSFTKRAFAFLQGLLQCMQQSLGHLHPRGDSAMLTDTLPPSSATEAMPLQSPLGSEVFPGLRNLFGYTRDIAHDLQTQLEGIESGNFAESSWTLDDFVQ</sequence>
<keyword evidence="2" id="KW-0238">DNA-binding</keyword>
<dbReference type="SMART" id="SM00906">
    <property type="entry name" value="Fungal_trans"/>
    <property type="match status" value="1"/>
</dbReference>
<proteinExistence type="predicted"/>
<gene>
    <name evidence="7" type="ORF">FSARC_5394</name>
</gene>
<dbReference type="InterPro" id="IPR051127">
    <property type="entry name" value="Fungal_SecMet_Regulators"/>
</dbReference>
<evidence type="ECO:0000313" key="7">
    <source>
        <dbReference type="EMBL" id="KAF4966986.1"/>
    </source>
</evidence>
<feature type="domain" description="Xylanolytic transcriptional activator regulatory" evidence="6">
    <location>
        <begin position="236"/>
        <end position="308"/>
    </location>
</feature>
<dbReference type="GO" id="GO:0006351">
    <property type="term" value="P:DNA-templated transcription"/>
    <property type="evidence" value="ECO:0007669"/>
    <property type="project" value="InterPro"/>
</dbReference>
<name>A0A8H4TZI4_9HYPO</name>
<dbReference type="CDD" id="cd12148">
    <property type="entry name" value="fungal_TF_MHR"/>
    <property type="match status" value="1"/>
</dbReference>
<evidence type="ECO:0000313" key="8">
    <source>
        <dbReference type="Proteomes" id="UP000622797"/>
    </source>
</evidence>
<dbReference type="GO" id="GO:0000978">
    <property type="term" value="F:RNA polymerase II cis-regulatory region sequence-specific DNA binding"/>
    <property type="evidence" value="ECO:0007669"/>
    <property type="project" value="TreeGrafter"/>
</dbReference>
<dbReference type="GO" id="GO:0000435">
    <property type="term" value="P:positive regulation of transcription from RNA polymerase II promoter by galactose"/>
    <property type="evidence" value="ECO:0007669"/>
    <property type="project" value="TreeGrafter"/>
</dbReference>
<evidence type="ECO:0000259" key="6">
    <source>
        <dbReference type="SMART" id="SM00906"/>
    </source>
</evidence>
<dbReference type="PANTHER" id="PTHR47424">
    <property type="entry name" value="REGULATORY PROTEIN GAL4"/>
    <property type="match status" value="1"/>
</dbReference>
<comment type="caution">
    <text evidence="7">The sequence shown here is derived from an EMBL/GenBank/DDBJ whole genome shotgun (WGS) entry which is preliminary data.</text>
</comment>
<feature type="region of interest" description="Disordered" evidence="5">
    <location>
        <begin position="16"/>
        <end position="35"/>
    </location>
</feature>